<keyword evidence="2" id="KW-0805">Transcription regulation</keyword>
<feature type="domain" description="BZIP" evidence="8">
    <location>
        <begin position="190"/>
        <end position="254"/>
    </location>
</feature>
<evidence type="ECO:0000256" key="5">
    <source>
        <dbReference type="ARBA" id="ARBA00023242"/>
    </source>
</evidence>
<evidence type="ECO:0000256" key="1">
    <source>
        <dbReference type="ARBA" id="ARBA00004123"/>
    </source>
</evidence>
<dbReference type="KEGG" id="dzi:111283583"/>
<feature type="coiled-coil region" evidence="6">
    <location>
        <begin position="252"/>
        <end position="279"/>
    </location>
</feature>
<evidence type="ECO:0000313" key="9">
    <source>
        <dbReference type="Proteomes" id="UP000515121"/>
    </source>
</evidence>
<evidence type="ECO:0000256" key="2">
    <source>
        <dbReference type="ARBA" id="ARBA00023015"/>
    </source>
</evidence>
<keyword evidence="4" id="KW-0804">Transcription</keyword>
<dbReference type="Gene3D" id="1.20.5.170">
    <property type="match status" value="1"/>
</dbReference>
<evidence type="ECO:0000256" key="6">
    <source>
        <dbReference type="SAM" id="Coils"/>
    </source>
</evidence>
<keyword evidence="5" id="KW-0539">Nucleus</keyword>
<dbReference type="InterPro" id="IPR046347">
    <property type="entry name" value="bZIP_sf"/>
</dbReference>
<feature type="compositionally biased region" description="Polar residues" evidence="7">
    <location>
        <begin position="121"/>
        <end position="135"/>
    </location>
</feature>
<evidence type="ECO:0000256" key="3">
    <source>
        <dbReference type="ARBA" id="ARBA00023125"/>
    </source>
</evidence>
<dbReference type="OrthoDB" id="968164at2759"/>
<dbReference type="GO" id="GO:0003677">
    <property type="term" value="F:DNA binding"/>
    <property type="evidence" value="ECO:0007669"/>
    <property type="project" value="UniProtKB-KW"/>
</dbReference>
<dbReference type="PANTHER" id="PTHR13690:SF114">
    <property type="entry name" value="TRANSCRIPTION FACTOR RF2A-LIKE"/>
    <property type="match status" value="1"/>
</dbReference>
<dbReference type="SUPFAM" id="SSF57959">
    <property type="entry name" value="Leucine zipper domain"/>
    <property type="match status" value="1"/>
</dbReference>
<dbReference type="SMART" id="SM00338">
    <property type="entry name" value="BRLZ"/>
    <property type="match status" value="1"/>
</dbReference>
<name>A0A6P5XHY9_DURZI</name>
<keyword evidence="6" id="KW-0175">Coiled coil</keyword>
<gene>
    <name evidence="10" type="primary">LOC111283583</name>
</gene>
<protein>
    <submittedName>
        <fullName evidence="10">Transcription factor RF2a-like</fullName>
    </submittedName>
</protein>
<dbReference type="GeneID" id="111283583"/>
<dbReference type="Pfam" id="PF07716">
    <property type="entry name" value="bZIP_2"/>
    <property type="match status" value="1"/>
</dbReference>
<evidence type="ECO:0000259" key="8">
    <source>
        <dbReference type="SMART" id="SM00338"/>
    </source>
</evidence>
<evidence type="ECO:0000256" key="4">
    <source>
        <dbReference type="ARBA" id="ARBA00023163"/>
    </source>
</evidence>
<dbReference type="AlphaFoldDB" id="A0A6P5XHY9"/>
<proteinExistence type="predicted"/>
<evidence type="ECO:0000256" key="7">
    <source>
        <dbReference type="SAM" id="MobiDB-lite"/>
    </source>
</evidence>
<dbReference type="InterPro" id="IPR044759">
    <property type="entry name" value="bZIP_RF2"/>
</dbReference>
<keyword evidence="9" id="KW-1185">Reference proteome</keyword>
<reference evidence="10" key="1">
    <citation type="submission" date="2025-08" db="UniProtKB">
        <authorList>
            <consortium name="RefSeq"/>
        </authorList>
    </citation>
    <scope>IDENTIFICATION</scope>
    <source>
        <tissue evidence="10">Fruit stalk</tissue>
    </source>
</reference>
<sequence>TNLIDCICNIYDHNCIHKAFAFQFAISQVNFRKKKKKKLMEKGKKPIQEEENGFFSLKNYQPNVASSSSEPPLKKFDTVFEQPDSAEGTVVLDATEQTVDNGEEDLFSKSPTTDSVDDSLAGTTKSPVTPSPNPASVTVAQVDKVIMEQIAVQGTVVSAAPPAQLASASVGKPFEHRKAMLPQELENIAKTDPKRAARIMANRRSAKRSKEKQKLYTFTLEHTLKKLKSQAAQTSARLAILGTETKSLIYENSKLKDHAKVAKKMIEKQESKNNDIRKEIQFYKHFLARQMRAAVGGTPINLNINAPSVNALSMAAQQGLNVLTQSTRLHRGLQHGFQQQRAGQARQPQHHQNHYLMRNVQVWPRHVRE</sequence>
<feature type="region of interest" description="Disordered" evidence="7">
    <location>
        <begin position="100"/>
        <end position="135"/>
    </location>
</feature>
<dbReference type="GO" id="GO:0005634">
    <property type="term" value="C:nucleus"/>
    <property type="evidence" value="ECO:0007669"/>
    <property type="project" value="UniProtKB-SubCell"/>
</dbReference>
<dbReference type="RefSeq" id="XP_022727888.1">
    <property type="nucleotide sequence ID" value="XM_022872153.1"/>
</dbReference>
<organism evidence="9 10">
    <name type="scientific">Durio zibethinus</name>
    <name type="common">Durian</name>
    <dbReference type="NCBI Taxonomy" id="66656"/>
    <lineage>
        <taxon>Eukaryota</taxon>
        <taxon>Viridiplantae</taxon>
        <taxon>Streptophyta</taxon>
        <taxon>Embryophyta</taxon>
        <taxon>Tracheophyta</taxon>
        <taxon>Spermatophyta</taxon>
        <taxon>Magnoliopsida</taxon>
        <taxon>eudicotyledons</taxon>
        <taxon>Gunneridae</taxon>
        <taxon>Pentapetalae</taxon>
        <taxon>rosids</taxon>
        <taxon>malvids</taxon>
        <taxon>Malvales</taxon>
        <taxon>Malvaceae</taxon>
        <taxon>Helicteroideae</taxon>
        <taxon>Durio</taxon>
    </lineage>
</organism>
<feature type="non-terminal residue" evidence="10">
    <location>
        <position position="1"/>
    </location>
</feature>
<comment type="subcellular location">
    <subcellularLocation>
        <location evidence="1">Nucleus</location>
    </subcellularLocation>
</comment>
<dbReference type="Proteomes" id="UP000515121">
    <property type="component" value="Unplaced"/>
</dbReference>
<keyword evidence="3" id="KW-0238">DNA-binding</keyword>
<accession>A0A6P5XHY9</accession>
<dbReference type="InterPro" id="IPR004827">
    <property type="entry name" value="bZIP"/>
</dbReference>
<dbReference type="CDD" id="cd14703">
    <property type="entry name" value="bZIP_plant_RF2"/>
    <property type="match status" value="1"/>
</dbReference>
<evidence type="ECO:0000313" key="10">
    <source>
        <dbReference type="RefSeq" id="XP_022727888.1"/>
    </source>
</evidence>
<dbReference type="GO" id="GO:0003700">
    <property type="term" value="F:DNA-binding transcription factor activity"/>
    <property type="evidence" value="ECO:0007669"/>
    <property type="project" value="InterPro"/>
</dbReference>
<dbReference type="PANTHER" id="PTHR13690">
    <property type="entry name" value="TRANSCRIPTION FACTOR POSF21-RELATED"/>
    <property type="match status" value="1"/>
</dbReference>